<evidence type="ECO:0000256" key="2">
    <source>
        <dbReference type="ARBA" id="ARBA00022676"/>
    </source>
</evidence>
<dbReference type="OrthoDB" id="47375at2759"/>
<dbReference type="InterPro" id="IPR050757">
    <property type="entry name" value="Collagen_mod_GT25"/>
</dbReference>
<organism evidence="5 6">
    <name type="scientific">Bodo saltans</name>
    <name type="common">Flagellated protozoan</name>
    <dbReference type="NCBI Taxonomy" id="75058"/>
    <lineage>
        <taxon>Eukaryota</taxon>
        <taxon>Discoba</taxon>
        <taxon>Euglenozoa</taxon>
        <taxon>Kinetoplastea</taxon>
        <taxon>Metakinetoplastina</taxon>
        <taxon>Eubodonida</taxon>
        <taxon>Bodonidae</taxon>
        <taxon>Bodo</taxon>
    </lineage>
</organism>
<evidence type="ECO:0000256" key="3">
    <source>
        <dbReference type="ARBA" id="ARBA00022679"/>
    </source>
</evidence>
<dbReference type="PANTHER" id="PTHR10730:SF53">
    <property type="entry name" value="GLYCOSYLTRANSFERASE 25 FAMILY MEMBER"/>
    <property type="match status" value="1"/>
</dbReference>
<keyword evidence="2" id="KW-0328">Glycosyltransferase</keyword>
<evidence type="ECO:0000256" key="1">
    <source>
        <dbReference type="ARBA" id="ARBA00006721"/>
    </source>
</evidence>
<dbReference type="InterPro" id="IPR002654">
    <property type="entry name" value="Glyco_trans_25"/>
</dbReference>
<dbReference type="PANTHER" id="PTHR10730">
    <property type="entry name" value="PROCOLLAGEN-LYSINE,2-OXOGLUTARATE 5-DIOXYGENASE/GLYCOSYLTRANSFERASE 25 FAMILY MEMBER"/>
    <property type="match status" value="1"/>
</dbReference>
<dbReference type="EMBL" id="CYKH01000224">
    <property type="protein sequence ID" value="CUF00263.1"/>
    <property type="molecule type" value="Genomic_DNA"/>
</dbReference>
<accession>A0A0S4IK22</accession>
<sequence>MFRSRSLCQAAAVQAAAPIFDACFLLNLDRRPDKLQHAQLQMKRAKLNKFIEGGNVERVSGVDGSTLNIDTLARDGVVTQMGAERFRLPLEQKLFGMDLTPGAIGCALGHRKIWEMIVARNLKSALVLEDDIEFHPKFARSLRERWAAVPKDWGLVYFGGLDLLSKGKPPRPFVGEGIRYAYHGHRELTAYVLHAESAKRCLELSLPMTWQVDTHICNQLKQDPRAEDEYIADPLSYVFQPSLAMQVTVFGTDVQKTKAENAPLEDAARRMREFVGGATSVR</sequence>
<comment type="similarity">
    <text evidence="1">Belongs to the glycosyltransferase 25 family.</text>
</comment>
<protein>
    <submittedName>
        <fullName evidence="5">Glycosyltransferase family-like protein, putative</fullName>
    </submittedName>
</protein>
<name>A0A0S4IK22_BODSA</name>
<keyword evidence="3 5" id="KW-0808">Transferase</keyword>
<dbReference type="Proteomes" id="UP000051952">
    <property type="component" value="Unassembled WGS sequence"/>
</dbReference>
<dbReference type="AlphaFoldDB" id="A0A0S4IK22"/>
<dbReference type="CDD" id="cd06532">
    <property type="entry name" value="Glyco_transf_25"/>
    <property type="match status" value="1"/>
</dbReference>
<evidence type="ECO:0000259" key="4">
    <source>
        <dbReference type="Pfam" id="PF01755"/>
    </source>
</evidence>
<proteinExistence type="inferred from homology"/>
<feature type="domain" description="Glycosyl transferase family 25" evidence="4">
    <location>
        <begin position="23"/>
        <end position="157"/>
    </location>
</feature>
<gene>
    <name evidence="5" type="ORF">BSAL_58110</name>
</gene>
<dbReference type="OMA" id="EHRECAL"/>
<dbReference type="GO" id="GO:0016740">
    <property type="term" value="F:transferase activity"/>
    <property type="evidence" value="ECO:0007669"/>
    <property type="project" value="UniProtKB-KW"/>
</dbReference>
<reference evidence="6" key="1">
    <citation type="submission" date="2015-09" db="EMBL/GenBank/DDBJ databases">
        <authorList>
            <consortium name="Pathogen Informatics"/>
        </authorList>
    </citation>
    <scope>NUCLEOTIDE SEQUENCE [LARGE SCALE GENOMIC DNA]</scope>
    <source>
        <strain evidence="6">Lake Konstanz</strain>
    </source>
</reference>
<dbReference type="VEuPathDB" id="TriTrypDB:BSAL_58110"/>
<dbReference type="Pfam" id="PF01755">
    <property type="entry name" value="Glyco_transf_25"/>
    <property type="match status" value="1"/>
</dbReference>
<evidence type="ECO:0000313" key="5">
    <source>
        <dbReference type="EMBL" id="CUF00263.1"/>
    </source>
</evidence>
<keyword evidence="6" id="KW-1185">Reference proteome</keyword>
<evidence type="ECO:0000313" key="6">
    <source>
        <dbReference type="Proteomes" id="UP000051952"/>
    </source>
</evidence>